<dbReference type="OrthoDB" id="2119217at2759"/>
<reference evidence="7 8" key="2">
    <citation type="submission" date="2016-05" db="EMBL/GenBank/DDBJ databases">
        <title>Lineage-specific infection strategies underlie the spectrum of fungal disease in amphibians.</title>
        <authorList>
            <person name="Cuomo C.A."/>
            <person name="Farrer R.A."/>
            <person name="James T."/>
            <person name="Longcore J."/>
            <person name="Birren B."/>
        </authorList>
    </citation>
    <scope>NUCLEOTIDE SEQUENCE [LARGE SCALE GENOMIC DNA]</scope>
    <source>
        <strain evidence="7 8">JEL423</strain>
    </source>
</reference>
<protein>
    <submittedName>
        <fullName evidence="7">Uncharacterized protein</fullName>
    </submittedName>
</protein>
<dbReference type="PANTHER" id="PTHR13376">
    <property type="entry name" value="INTRAFLAGELLAR TRANSPORT PROTEIN 46 HOMOLOG"/>
    <property type="match status" value="1"/>
</dbReference>
<dbReference type="VEuPathDB" id="FungiDB:BDEG_24207"/>
<comment type="subcellular location">
    <subcellularLocation>
        <location evidence="1">Cytoplasm</location>
        <location evidence="1">Cytoskeleton</location>
        <location evidence="1">Cilium basal body</location>
    </subcellularLocation>
</comment>
<comment type="similarity">
    <text evidence="2">Belongs to the IFT46 family.</text>
</comment>
<evidence type="ECO:0000256" key="1">
    <source>
        <dbReference type="ARBA" id="ARBA00004120"/>
    </source>
</evidence>
<dbReference type="GO" id="GO:0005815">
    <property type="term" value="C:microtubule organizing center"/>
    <property type="evidence" value="ECO:0007669"/>
    <property type="project" value="TreeGrafter"/>
</dbReference>
<dbReference type="GO" id="GO:0030992">
    <property type="term" value="C:intraciliary transport particle B"/>
    <property type="evidence" value="ECO:0007669"/>
    <property type="project" value="TreeGrafter"/>
</dbReference>
<keyword evidence="3" id="KW-0963">Cytoplasm</keyword>
<dbReference type="InterPro" id="IPR022088">
    <property type="entry name" value="Intraflagellar_transp_cmplxB"/>
</dbReference>
<keyword evidence="4" id="KW-0969">Cilium</keyword>
<evidence type="ECO:0000313" key="7">
    <source>
        <dbReference type="EMBL" id="OAJ40477.1"/>
    </source>
</evidence>
<reference evidence="7 8" key="1">
    <citation type="submission" date="2006-10" db="EMBL/GenBank/DDBJ databases">
        <title>The Genome Sequence of Batrachochytrium dendrobatidis JEL423.</title>
        <authorList>
            <consortium name="The Broad Institute Genome Sequencing Platform"/>
            <person name="Birren B."/>
            <person name="Lander E."/>
            <person name="Galagan J."/>
            <person name="Cuomo C."/>
            <person name="Devon K."/>
            <person name="Jaffe D."/>
            <person name="Butler J."/>
            <person name="Alvarez P."/>
            <person name="Gnerre S."/>
            <person name="Grabherr M."/>
            <person name="Kleber M."/>
            <person name="Mauceli E."/>
            <person name="Brockman W."/>
            <person name="Young S."/>
            <person name="LaButti K."/>
            <person name="Sykes S."/>
            <person name="DeCaprio D."/>
            <person name="Crawford M."/>
            <person name="Koehrsen M."/>
            <person name="Engels R."/>
            <person name="Montgomery P."/>
            <person name="Pearson M."/>
            <person name="Howarth C."/>
            <person name="Larson L."/>
            <person name="White J."/>
            <person name="O'Leary S."/>
            <person name="Kodira C."/>
            <person name="Zeng Q."/>
            <person name="Yandava C."/>
            <person name="Alvarado L."/>
            <person name="Longcore J."/>
            <person name="James T."/>
        </authorList>
    </citation>
    <scope>NUCLEOTIDE SEQUENCE [LARGE SCALE GENOMIC DNA]</scope>
    <source>
        <strain evidence="7 8">JEL423</strain>
    </source>
</reference>
<dbReference type="Proteomes" id="UP000077115">
    <property type="component" value="Unassembled WGS sequence"/>
</dbReference>
<dbReference type="AlphaFoldDB" id="A0A177WK28"/>
<dbReference type="PANTHER" id="PTHR13376:SF0">
    <property type="entry name" value="INTRAFLAGELLAR TRANSPORT PROTEIN 46 HOMOLOG"/>
    <property type="match status" value="1"/>
</dbReference>
<proteinExistence type="inferred from homology"/>
<evidence type="ECO:0000256" key="4">
    <source>
        <dbReference type="ARBA" id="ARBA00023069"/>
    </source>
</evidence>
<dbReference type="EMBL" id="DS022304">
    <property type="protein sequence ID" value="OAJ40477.1"/>
    <property type="molecule type" value="Genomic_DNA"/>
</dbReference>
<keyword evidence="5" id="KW-0206">Cytoskeleton</keyword>
<dbReference type="Pfam" id="PF12317">
    <property type="entry name" value="IFT46_B_C"/>
    <property type="match status" value="1"/>
</dbReference>
<evidence type="ECO:0000256" key="6">
    <source>
        <dbReference type="ARBA" id="ARBA00023273"/>
    </source>
</evidence>
<evidence type="ECO:0000256" key="5">
    <source>
        <dbReference type="ARBA" id="ARBA00023212"/>
    </source>
</evidence>
<organism evidence="7 8">
    <name type="scientific">Batrachochytrium dendrobatidis (strain JEL423)</name>
    <dbReference type="NCBI Taxonomy" id="403673"/>
    <lineage>
        <taxon>Eukaryota</taxon>
        <taxon>Fungi</taxon>
        <taxon>Fungi incertae sedis</taxon>
        <taxon>Chytridiomycota</taxon>
        <taxon>Chytridiomycota incertae sedis</taxon>
        <taxon>Chytridiomycetes</taxon>
        <taxon>Rhizophydiales</taxon>
        <taxon>Rhizophydiales incertae sedis</taxon>
        <taxon>Batrachochytrium</taxon>
    </lineage>
</organism>
<dbReference type="GO" id="GO:0031514">
    <property type="term" value="C:motile cilium"/>
    <property type="evidence" value="ECO:0007669"/>
    <property type="project" value="TreeGrafter"/>
</dbReference>
<evidence type="ECO:0000256" key="3">
    <source>
        <dbReference type="ARBA" id="ARBA00022490"/>
    </source>
</evidence>
<dbReference type="GO" id="GO:0060271">
    <property type="term" value="P:cilium assembly"/>
    <property type="evidence" value="ECO:0007669"/>
    <property type="project" value="TreeGrafter"/>
</dbReference>
<sequence>MAQLEIENTKARQLQDDEWFARMIALEEDERIAQKLQRDYEAGIAVDDFHRPMTSKGRTQNTDSSLVTEILQNDALIPIDMALNQDKTEPIKTCSSEKIPVNLMNKTMLAHSHARPPQPDHDCYLGNTAVQTPIFATSDTRSEMTKDANVEIQTAEFQSTKLECISPSKDCIPDYNKPVEPFFDNSLEAAVSIQGCAHVFKHQQKSEDIVQHSFTESRIQNNDKEYIHEIKQSILPIPSIASEATKSSIDVDQDPNSTHAFNSLDTDLNLILKFINDYTPQHVDSIVMPYLKCQIPDYIAAIGNTDPFLKMDLETTTKKDIKTIPKPSKILGLQILDEPSSKQSQSAAVELTLRATQLVNIKNHPLNVQSIQVHHATGKIDQWIQSVETIHGCLHNQTIYQGEQLPYNIEHLLLEWPREIESALSSSQVILSKIITVIVLYADVLVKHKAAIIRARPANS</sequence>
<keyword evidence="6" id="KW-0966">Cell projection</keyword>
<evidence type="ECO:0000313" key="8">
    <source>
        <dbReference type="Proteomes" id="UP000077115"/>
    </source>
</evidence>
<gene>
    <name evidence="7" type="ORF">BDEG_24207</name>
</gene>
<evidence type="ECO:0000256" key="2">
    <source>
        <dbReference type="ARBA" id="ARBA00007700"/>
    </source>
</evidence>
<accession>A0A177WK28</accession>
<dbReference type="STRING" id="403673.A0A177WK28"/>
<dbReference type="GO" id="GO:0042073">
    <property type="term" value="P:intraciliary transport"/>
    <property type="evidence" value="ECO:0007669"/>
    <property type="project" value="InterPro"/>
</dbReference>
<name>A0A177WK28_BATDL</name>